<keyword evidence="5 7" id="KW-0408">Iron</keyword>
<evidence type="ECO:0008006" key="11">
    <source>
        <dbReference type="Google" id="ProtNLM"/>
    </source>
</evidence>
<dbReference type="Pfam" id="PF00067">
    <property type="entry name" value="p450"/>
    <property type="match status" value="1"/>
</dbReference>
<dbReference type="SUPFAM" id="SSF48264">
    <property type="entry name" value="Cytochrome P450"/>
    <property type="match status" value="1"/>
</dbReference>
<keyword evidence="3 7" id="KW-0479">Metal-binding</keyword>
<dbReference type="Proteomes" id="UP000176005">
    <property type="component" value="Unassembled WGS sequence"/>
</dbReference>
<dbReference type="InterPro" id="IPR001128">
    <property type="entry name" value="Cyt_P450"/>
</dbReference>
<dbReference type="PRINTS" id="PR00359">
    <property type="entry name" value="BP450"/>
</dbReference>
<evidence type="ECO:0000256" key="8">
    <source>
        <dbReference type="SAM" id="MobiDB-lite"/>
    </source>
</evidence>
<gene>
    <name evidence="9" type="ORF">AN218_03495</name>
</gene>
<accession>A0A1E7LB29</accession>
<dbReference type="PRINTS" id="PR00385">
    <property type="entry name" value="P450"/>
</dbReference>
<dbReference type="PROSITE" id="PS00086">
    <property type="entry name" value="CYTOCHROME_P450"/>
    <property type="match status" value="1"/>
</dbReference>
<dbReference type="Gene3D" id="1.10.630.10">
    <property type="entry name" value="Cytochrome P450"/>
    <property type="match status" value="1"/>
</dbReference>
<keyword evidence="6 7" id="KW-0503">Monooxygenase</keyword>
<evidence type="ECO:0000256" key="4">
    <source>
        <dbReference type="ARBA" id="ARBA00023002"/>
    </source>
</evidence>
<name>A0A1E7LB29_9ACTN</name>
<keyword evidence="2 7" id="KW-0349">Heme</keyword>
<evidence type="ECO:0000256" key="1">
    <source>
        <dbReference type="ARBA" id="ARBA00010617"/>
    </source>
</evidence>
<dbReference type="AlphaFoldDB" id="A0A1E7LB29"/>
<organism evidence="9 10">
    <name type="scientific">Streptomyces nanshensis</name>
    <dbReference type="NCBI Taxonomy" id="518642"/>
    <lineage>
        <taxon>Bacteria</taxon>
        <taxon>Bacillati</taxon>
        <taxon>Actinomycetota</taxon>
        <taxon>Actinomycetes</taxon>
        <taxon>Kitasatosporales</taxon>
        <taxon>Streptomycetaceae</taxon>
        <taxon>Streptomyces</taxon>
    </lineage>
</organism>
<feature type="region of interest" description="Disordered" evidence="8">
    <location>
        <begin position="1"/>
        <end position="20"/>
    </location>
</feature>
<dbReference type="PATRIC" id="fig|518642.10.peg.5752"/>
<evidence type="ECO:0000313" key="9">
    <source>
        <dbReference type="EMBL" id="OEV13442.1"/>
    </source>
</evidence>
<evidence type="ECO:0000256" key="7">
    <source>
        <dbReference type="RuleBase" id="RU000461"/>
    </source>
</evidence>
<keyword evidence="10" id="KW-1185">Reference proteome</keyword>
<protein>
    <recommendedName>
        <fullName evidence="11">Cytochrome</fullName>
    </recommendedName>
</protein>
<sequence length="403" mass="45177">MHEGLTATQECPFPLPRDRKRPLDLPPEYARFRRDQPVRKVTTPSGDVAWLVSRYEDVRAVLSDPRFSAEVANPGYPRYLFPVDPQPGAFVTVDPPEHTRYRRMIMSHFTKKQAEAMRPRIQELVDERIDRLLAGPRPVDLVTAFARPVPLTVVCELLGVPYRDRVAFGRWINTLVETSTTQARRDAAAGALFRYMHKLVADKEREPTDDVLGRLTGNQMRDGEIGHDEVVVTGMMLLSAGYDTTASSIALTTLALLEHPEEFARLRENTDELIVGAVEELLRYQNVMQCGVGRVATEDAEICGQHITAGEGLIVLLSSADRDESVYHEADRLDITRAGSTPLAFGHGIHSCIAKFLSRVELQVALGTLARRIPTLKLAGRVEELKFRDTAIVYSLRELPVTW</sequence>
<comment type="caution">
    <text evidence="9">The sequence shown here is derived from an EMBL/GenBank/DDBJ whole genome shotgun (WGS) entry which is preliminary data.</text>
</comment>
<dbReference type="GO" id="GO:0005506">
    <property type="term" value="F:iron ion binding"/>
    <property type="evidence" value="ECO:0007669"/>
    <property type="project" value="InterPro"/>
</dbReference>
<evidence type="ECO:0000256" key="6">
    <source>
        <dbReference type="ARBA" id="ARBA00023033"/>
    </source>
</evidence>
<dbReference type="FunFam" id="1.10.630.10:FF:000018">
    <property type="entry name" value="Cytochrome P450 monooxygenase"/>
    <property type="match status" value="1"/>
</dbReference>
<dbReference type="CDD" id="cd11030">
    <property type="entry name" value="CYP105-like"/>
    <property type="match status" value="1"/>
</dbReference>
<keyword evidence="4 7" id="KW-0560">Oxidoreductase</keyword>
<comment type="similarity">
    <text evidence="1 7">Belongs to the cytochrome P450 family.</text>
</comment>
<dbReference type="GO" id="GO:0020037">
    <property type="term" value="F:heme binding"/>
    <property type="evidence" value="ECO:0007669"/>
    <property type="project" value="InterPro"/>
</dbReference>
<proteinExistence type="inferred from homology"/>
<dbReference type="InterPro" id="IPR017972">
    <property type="entry name" value="Cyt_P450_CS"/>
</dbReference>
<dbReference type="PANTHER" id="PTHR46696:SF1">
    <property type="entry name" value="CYTOCHROME P450 YJIB-RELATED"/>
    <property type="match status" value="1"/>
</dbReference>
<evidence type="ECO:0000313" key="10">
    <source>
        <dbReference type="Proteomes" id="UP000176005"/>
    </source>
</evidence>
<evidence type="ECO:0000256" key="5">
    <source>
        <dbReference type="ARBA" id="ARBA00023004"/>
    </source>
</evidence>
<dbReference type="GO" id="GO:0016705">
    <property type="term" value="F:oxidoreductase activity, acting on paired donors, with incorporation or reduction of molecular oxygen"/>
    <property type="evidence" value="ECO:0007669"/>
    <property type="project" value="InterPro"/>
</dbReference>
<evidence type="ECO:0000256" key="2">
    <source>
        <dbReference type="ARBA" id="ARBA00022617"/>
    </source>
</evidence>
<dbReference type="InterPro" id="IPR036396">
    <property type="entry name" value="Cyt_P450_sf"/>
</dbReference>
<dbReference type="RefSeq" id="WP_070015146.1">
    <property type="nucleotide sequence ID" value="NZ_LJGW01000068.1"/>
</dbReference>
<reference evidence="9 10" key="1">
    <citation type="journal article" date="2016" name="Front. Microbiol.">
        <title>Comparative Genomics Analysis of Streptomyces Species Reveals Their Adaptation to the Marine Environment and Their Diversity at the Genomic Level.</title>
        <authorList>
            <person name="Tian X."/>
            <person name="Zhang Z."/>
            <person name="Yang T."/>
            <person name="Chen M."/>
            <person name="Li J."/>
            <person name="Chen F."/>
            <person name="Yang J."/>
            <person name="Li W."/>
            <person name="Zhang B."/>
            <person name="Zhang Z."/>
            <person name="Wu J."/>
            <person name="Zhang C."/>
            <person name="Long L."/>
            <person name="Xiao J."/>
        </authorList>
    </citation>
    <scope>NUCLEOTIDE SEQUENCE [LARGE SCALE GENOMIC DNA]</scope>
    <source>
        <strain evidence="9 10">SCSIO 10429</strain>
    </source>
</reference>
<dbReference type="InterPro" id="IPR002397">
    <property type="entry name" value="Cyt_P450_B"/>
</dbReference>
<evidence type="ECO:0000256" key="3">
    <source>
        <dbReference type="ARBA" id="ARBA00022723"/>
    </source>
</evidence>
<dbReference type="GO" id="GO:0004497">
    <property type="term" value="F:monooxygenase activity"/>
    <property type="evidence" value="ECO:0007669"/>
    <property type="project" value="UniProtKB-KW"/>
</dbReference>
<dbReference type="EMBL" id="LJGW01000068">
    <property type="protein sequence ID" value="OEV13442.1"/>
    <property type="molecule type" value="Genomic_DNA"/>
</dbReference>
<dbReference type="PANTHER" id="PTHR46696">
    <property type="entry name" value="P450, PUTATIVE (EUROFUNG)-RELATED"/>
    <property type="match status" value="1"/>
</dbReference>